<feature type="compositionally biased region" description="Acidic residues" evidence="1">
    <location>
        <begin position="20"/>
        <end position="35"/>
    </location>
</feature>
<feature type="compositionally biased region" description="Basic and acidic residues" evidence="1">
    <location>
        <begin position="36"/>
        <end position="51"/>
    </location>
</feature>
<proteinExistence type="predicted"/>
<dbReference type="Proteomes" id="UP000681722">
    <property type="component" value="Unassembled WGS sequence"/>
</dbReference>
<protein>
    <submittedName>
        <fullName evidence="2">Uncharacterized protein</fullName>
    </submittedName>
</protein>
<reference evidence="2" key="1">
    <citation type="submission" date="2021-02" db="EMBL/GenBank/DDBJ databases">
        <authorList>
            <person name="Nowell W R."/>
        </authorList>
    </citation>
    <scope>NUCLEOTIDE SEQUENCE</scope>
</reference>
<name>A0A8S2Z3I7_9BILA</name>
<accession>A0A8S2Z3I7</accession>
<organism evidence="2 3">
    <name type="scientific">Didymodactylos carnosus</name>
    <dbReference type="NCBI Taxonomy" id="1234261"/>
    <lineage>
        <taxon>Eukaryota</taxon>
        <taxon>Metazoa</taxon>
        <taxon>Spiralia</taxon>
        <taxon>Gnathifera</taxon>
        <taxon>Rotifera</taxon>
        <taxon>Eurotatoria</taxon>
        <taxon>Bdelloidea</taxon>
        <taxon>Philodinida</taxon>
        <taxon>Philodinidae</taxon>
        <taxon>Didymodactylos</taxon>
    </lineage>
</organism>
<comment type="caution">
    <text evidence="2">The sequence shown here is derived from an EMBL/GenBank/DDBJ whole genome shotgun (WGS) entry which is preliminary data.</text>
</comment>
<feature type="non-terminal residue" evidence="2">
    <location>
        <position position="1"/>
    </location>
</feature>
<evidence type="ECO:0000256" key="1">
    <source>
        <dbReference type="SAM" id="MobiDB-lite"/>
    </source>
</evidence>
<sequence>MDVGKELNSTQEMSYGSDDPSSEEERYELESDDDESREKNDGSGVDSKSKKECGLQDTCKMLGVLKFRHGLTDVALKNLINYTSIIRPDLNIKSLYKMKKEITNACPNDTDKTTLKMCPQCNLLCSNDNCCTNRNCEYYQQVIQIPICFHVLDVAQQIQLMFKRKDFFQHVSRPTF</sequence>
<dbReference type="AlphaFoldDB" id="A0A8S2Z3I7"/>
<evidence type="ECO:0000313" key="3">
    <source>
        <dbReference type="Proteomes" id="UP000681722"/>
    </source>
</evidence>
<evidence type="ECO:0000313" key="2">
    <source>
        <dbReference type="EMBL" id="CAF4598908.1"/>
    </source>
</evidence>
<gene>
    <name evidence="2" type="ORF">SRO942_LOCUS48792</name>
</gene>
<feature type="region of interest" description="Disordered" evidence="1">
    <location>
        <begin position="1"/>
        <end position="51"/>
    </location>
</feature>
<dbReference type="EMBL" id="CAJOBC010127030">
    <property type="protein sequence ID" value="CAF4598908.1"/>
    <property type="molecule type" value="Genomic_DNA"/>
</dbReference>